<feature type="transmembrane region" description="Helical" evidence="2">
    <location>
        <begin position="316"/>
        <end position="335"/>
    </location>
</feature>
<dbReference type="EMBL" id="JAUOEL010000008">
    <property type="protein sequence ID" value="MDO5976498.1"/>
    <property type="molecule type" value="Genomic_DNA"/>
</dbReference>
<keyword evidence="1" id="KW-0597">Phosphoprotein</keyword>
<dbReference type="RefSeq" id="WP_303303797.1">
    <property type="nucleotide sequence ID" value="NZ_BAABDA010000001.1"/>
</dbReference>
<evidence type="ECO:0000313" key="5">
    <source>
        <dbReference type="Proteomes" id="UP001176806"/>
    </source>
</evidence>
<dbReference type="GO" id="GO:0016301">
    <property type="term" value="F:kinase activity"/>
    <property type="evidence" value="ECO:0007669"/>
    <property type="project" value="UniProtKB-KW"/>
</dbReference>
<evidence type="ECO:0000313" key="4">
    <source>
        <dbReference type="EMBL" id="MDO5976498.1"/>
    </source>
</evidence>
<dbReference type="PANTHER" id="PTHR43547">
    <property type="entry name" value="TWO-COMPONENT HISTIDINE KINASE"/>
    <property type="match status" value="1"/>
</dbReference>
<keyword evidence="2" id="KW-0812">Transmembrane</keyword>
<keyword evidence="4" id="KW-0418">Kinase</keyword>
<organism evidence="4 5">
    <name type="scientific">Flavivirga jejuensis</name>
    <dbReference type="NCBI Taxonomy" id="870487"/>
    <lineage>
        <taxon>Bacteria</taxon>
        <taxon>Pseudomonadati</taxon>
        <taxon>Bacteroidota</taxon>
        <taxon>Flavobacteriia</taxon>
        <taxon>Flavobacteriales</taxon>
        <taxon>Flavobacteriaceae</taxon>
        <taxon>Flavivirga</taxon>
    </lineage>
</organism>
<proteinExistence type="predicted"/>
<comment type="caution">
    <text evidence="4">The sequence shown here is derived from an EMBL/GenBank/DDBJ whole genome shotgun (WGS) entry which is preliminary data.</text>
</comment>
<dbReference type="InterPro" id="IPR036890">
    <property type="entry name" value="HATPase_C_sf"/>
</dbReference>
<name>A0ABT8WTI5_9FLAO</name>
<dbReference type="Gene3D" id="3.30.565.10">
    <property type="entry name" value="Histidine kinase-like ATPase, C-terminal domain"/>
    <property type="match status" value="1"/>
</dbReference>
<dbReference type="Pfam" id="PF02518">
    <property type="entry name" value="HATPase_c"/>
    <property type="match status" value="1"/>
</dbReference>
<dbReference type="SUPFAM" id="SSF55874">
    <property type="entry name" value="ATPase domain of HSP90 chaperone/DNA topoisomerase II/histidine kinase"/>
    <property type="match status" value="1"/>
</dbReference>
<dbReference type="InterPro" id="IPR019734">
    <property type="entry name" value="TPR_rpt"/>
</dbReference>
<dbReference type="InterPro" id="IPR005467">
    <property type="entry name" value="His_kinase_dom"/>
</dbReference>
<dbReference type="InterPro" id="IPR011990">
    <property type="entry name" value="TPR-like_helical_dom_sf"/>
</dbReference>
<dbReference type="PANTHER" id="PTHR43547:SF2">
    <property type="entry name" value="HYBRID SIGNAL TRANSDUCTION HISTIDINE KINASE C"/>
    <property type="match status" value="1"/>
</dbReference>
<accession>A0ABT8WTI5</accession>
<dbReference type="Pfam" id="PF13424">
    <property type="entry name" value="TPR_12"/>
    <property type="match status" value="1"/>
</dbReference>
<dbReference type="InterPro" id="IPR003594">
    <property type="entry name" value="HATPase_dom"/>
</dbReference>
<keyword evidence="2" id="KW-0472">Membrane</keyword>
<dbReference type="Proteomes" id="UP001176806">
    <property type="component" value="Unassembled WGS sequence"/>
</dbReference>
<evidence type="ECO:0000259" key="3">
    <source>
        <dbReference type="PROSITE" id="PS50109"/>
    </source>
</evidence>
<keyword evidence="5" id="KW-1185">Reference proteome</keyword>
<keyword evidence="2" id="KW-1133">Transmembrane helix</keyword>
<gene>
    <name evidence="4" type="ORF">Q4Q40_20045</name>
</gene>
<reference evidence="4" key="1">
    <citation type="submission" date="2023-07" db="EMBL/GenBank/DDBJ databases">
        <title>Two novel species in the genus Flavivirga.</title>
        <authorList>
            <person name="Kwon K."/>
        </authorList>
    </citation>
    <scope>NUCLEOTIDE SEQUENCE</scope>
    <source>
        <strain evidence="4">KACC 14158</strain>
    </source>
</reference>
<sequence length="575" mass="66754">MYRILLKKQCLFLLGSMYSFLLFGIEKQAIVPIDQELKKQCYHCSESMTFYDDRNTYHKLHVAFSSGNIDKAFGLCNELLGRDIIEKPEAKFWLYTIKGRILKEKKLYPLAIKAISKAIEIGNANRILYVKESYATQGQLYYELKEFHKAVTILEQWKSTHNENDINWNANLHNLGICYLHLKSYAKASENLLESLAINEKRGDTLNMAKSAMDIGNLYYEQYMDSIAIPYFEKGLRYAKKAKDLKTLQSAYLNMSVVEENRKQFKKALNYRKEAEKVKDSIWNRDKIWQLAEKDKELIVRLNEEKLVKERLKRHGAFVITFFSLSGIVFVLFLGMKLRKKNRKITLQKKKVDALNTTKDKLLTILSHDLKTPVHFLSNKLLSLSTKDSKEQLYFDKEIQGCYGIAANTSLLIENTLQWALNNRNKLLFKLTVIHLETMIDQVLYYFRPVIALKKLNLNIQIPEFCTVIGDNNTLKIVFRNIFDNAVKYIPEERTIRITAKEDNESILLIIENPIPDKKTSSNTSESYNSTGLGHQLCKEFVIKNGGVFEVSETSSFIQISLSLRKKHQDEYISV</sequence>
<protein>
    <submittedName>
        <fullName evidence="4">Tetratricopeptide repeat-containing sensor histidine kinase</fullName>
    </submittedName>
</protein>
<dbReference type="SMART" id="SM00028">
    <property type="entry name" value="TPR"/>
    <property type="match status" value="3"/>
</dbReference>
<dbReference type="SUPFAM" id="SSF48452">
    <property type="entry name" value="TPR-like"/>
    <property type="match status" value="2"/>
</dbReference>
<dbReference type="SMART" id="SM00387">
    <property type="entry name" value="HATPase_c"/>
    <property type="match status" value="1"/>
</dbReference>
<dbReference type="PROSITE" id="PS50109">
    <property type="entry name" value="HIS_KIN"/>
    <property type="match status" value="1"/>
</dbReference>
<keyword evidence="4" id="KW-0808">Transferase</keyword>
<feature type="domain" description="Histidine kinase" evidence="3">
    <location>
        <begin position="365"/>
        <end position="568"/>
    </location>
</feature>
<evidence type="ECO:0000256" key="2">
    <source>
        <dbReference type="SAM" id="Phobius"/>
    </source>
</evidence>
<evidence type="ECO:0000256" key="1">
    <source>
        <dbReference type="ARBA" id="ARBA00022553"/>
    </source>
</evidence>
<dbReference type="Gene3D" id="1.25.40.10">
    <property type="entry name" value="Tetratricopeptide repeat domain"/>
    <property type="match status" value="2"/>
</dbReference>